<dbReference type="CTD" id="20200689"/>
<sequence length="188" mass="21661">MTALVVYGNPRKSQLLAPHFRGKFRIQTFRYVQSDIQLFRKVCETTANAVTFLNNSTTKKVSASFWDTFDWRWVSPEQRENQEYRHIGQHDFTDLTVEDRELVLFPHGNGEPIHFATLSAIAKEVFEKPRTDKPSYVGPSGFANITEQDREYLFKKFKGILMDTILPDLEPRSKHSDESNLASSSNGN</sequence>
<feature type="compositionally biased region" description="Polar residues" evidence="1">
    <location>
        <begin position="179"/>
        <end position="188"/>
    </location>
</feature>
<keyword evidence="4" id="KW-1185">Reference proteome</keyword>
<feature type="region of interest" description="Disordered" evidence="1">
    <location>
        <begin position="168"/>
        <end position="188"/>
    </location>
</feature>
<reference evidence="2 4" key="2">
    <citation type="journal article" date="2013" name="Nature">
        <title>Insights into bilaterian evolution from three spiralian genomes.</title>
        <authorList>
            <person name="Simakov O."/>
            <person name="Marletaz F."/>
            <person name="Cho S.J."/>
            <person name="Edsinger-Gonzales E."/>
            <person name="Havlak P."/>
            <person name="Hellsten U."/>
            <person name="Kuo D.H."/>
            <person name="Larsson T."/>
            <person name="Lv J."/>
            <person name="Arendt D."/>
            <person name="Savage R."/>
            <person name="Osoegawa K."/>
            <person name="de Jong P."/>
            <person name="Grimwood J."/>
            <person name="Chapman J.A."/>
            <person name="Shapiro H."/>
            <person name="Aerts A."/>
            <person name="Otillar R.P."/>
            <person name="Terry A.Y."/>
            <person name="Boore J.L."/>
            <person name="Grigoriev I.V."/>
            <person name="Lindberg D.R."/>
            <person name="Seaver E.C."/>
            <person name="Weisblat D.A."/>
            <person name="Putnam N.H."/>
            <person name="Rokhsar D.S."/>
        </authorList>
    </citation>
    <scope>NUCLEOTIDE SEQUENCE</scope>
</reference>
<accession>T1EVT9</accession>
<dbReference type="InParanoid" id="T1EVT9"/>
<gene>
    <name evidence="3" type="primary">20200689</name>
    <name evidence="2" type="ORF">HELRODRAFT_164804</name>
</gene>
<evidence type="ECO:0000256" key="1">
    <source>
        <dbReference type="SAM" id="MobiDB-lite"/>
    </source>
</evidence>
<feature type="compositionally biased region" description="Basic and acidic residues" evidence="1">
    <location>
        <begin position="169"/>
        <end position="178"/>
    </location>
</feature>
<dbReference type="RefSeq" id="XP_009029013.1">
    <property type="nucleotide sequence ID" value="XM_009030765.1"/>
</dbReference>
<dbReference type="EMBL" id="AMQM01001836">
    <property type="status" value="NOT_ANNOTATED_CDS"/>
    <property type="molecule type" value="Genomic_DNA"/>
</dbReference>
<organism evidence="3 4">
    <name type="scientific">Helobdella robusta</name>
    <name type="common">Californian leech</name>
    <dbReference type="NCBI Taxonomy" id="6412"/>
    <lineage>
        <taxon>Eukaryota</taxon>
        <taxon>Metazoa</taxon>
        <taxon>Spiralia</taxon>
        <taxon>Lophotrochozoa</taxon>
        <taxon>Annelida</taxon>
        <taxon>Clitellata</taxon>
        <taxon>Hirudinea</taxon>
        <taxon>Rhynchobdellida</taxon>
        <taxon>Glossiphoniidae</taxon>
        <taxon>Helobdella</taxon>
    </lineage>
</organism>
<evidence type="ECO:0000313" key="3">
    <source>
        <dbReference type="EnsemblMetazoa" id="HelroP164804"/>
    </source>
</evidence>
<reference evidence="3" key="3">
    <citation type="submission" date="2015-06" db="UniProtKB">
        <authorList>
            <consortium name="EnsemblMetazoa"/>
        </authorList>
    </citation>
    <scope>IDENTIFICATION</scope>
</reference>
<protein>
    <submittedName>
        <fullName evidence="2 3">Uncharacterized protein</fullName>
    </submittedName>
</protein>
<dbReference type="EMBL" id="AMQM01001837">
    <property type="status" value="NOT_ANNOTATED_CDS"/>
    <property type="molecule type" value="Genomic_DNA"/>
</dbReference>
<reference evidence="4" key="1">
    <citation type="submission" date="2012-12" db="EMBL/GenBank/DDBJ databases">
        <authorList>
            <person name="Hellsten U."/>
            <person name="Grimwood J."/>
            <person name="Chapman J.A."/>
            <person name="Shapiro H."/>
            <person name="Aerts A."/>
            <person name="Otillar R.P."/>
            <person name="Terry A.Y."/>
            <person name="Boore J.L."/>
            <person name="Simakov O."/>
            <person name="Marletaz F."/>
            <person name="Cho S.-J."/>
            <person name="Edsinger-Gonzales E."/>
            <person name="Havlak P."/>
            <person name="Kuo D.-H."/>
            <person name="Larsson T."/>
            <person name="Lv J."/>
            <person name="Arendt D."/>
            <person name="Savage R."/>
            <person name="Osoegawa K."/>
            <person name="de Jong P."/>
            <person name="Lindberg D.R."/>
            <person name="Seaver E.C."/>
            <person name="Weisblat D.A."/>
            <person name="Putnam N.H."/>
            <person name="Grigoriev I.V."/>
            <person name="Rokhsar D.S."/>
        </authorList>
    </citation>
    <scope>NUCLEOTIDE SEQUENCE</scope>
</reference>
<dbReference type="KEGG" id="hro:HELRODRAFT_164804"/>
<dbReference type="Proteomes" id="UP000015101">
    <property type="component" value="Unassembled WGS sequence"/>
</dbReference>
<dbReference type="AlphaFoldDB" id="T1EVT9"/>
<name>T1EVT9_HELRO</name>
<dbReference type="EnsemblMetazoa" id="HelroT164804">
    <property type="protein sequence ID" value="HelroP164804"/>
    <property type="gene ID" value="HelroG164804"/>
</dbReference>
<evidence type="ECO:0000313" key="2">
    <source>
        <dbReference type="EMBL" id="ESN92708.1"/>
    </source>
</evidence>
<proteinExistence type="predicted"/>
<dbReference type="HOGENOM" id="CLU_1442564_0_0_1"/>
<dbReference type="EMBL" id="AMQM01001835">
    <property type="status" value="NOT_ANNOTATED_CDS"/>
    <property type="molecule type" value="Genomic_DNA"/>
</dbReference>
<dbReference type="GeneID" id="20200689"/>
<dbReference type="EMBL" id="KB097639">
    <property type="protein sequence ID" value="ESN92708.1"/>
    <property type="molecule type" value="Genomic_DNA"/>
</dbReference>
<evidence type="ECO:0000313" key="4">
    <source>
        <dbReference type="Proteomes" id="UP000015101"/>
    </source>
</evidence>